<proteinExistence type="predicted"/>
<feature type="non-terminal residue" evidence="1">
    <location>
        <position position="1"/>
    </location>
</feature>
<reference evidence="1" key="1">
    <citation type="submission" date="2021-02" db="EMBL/GenBank/DDBJ databases">
        <authorList>
            <person name="Nowell W R."/>
        </authorList>
    </citation>
    <scope>NUCLEOTIDE SEQUENCE</scope>
</reference>
<sequence length="81" mass="9582">QWSYIDAALKIVQLTQQTEKRKYLREAIIKSDYQTFDKLLSDDPILVDCPAPVGYNHSNMYQIIVERSTDTFIDNVFKKYF</sequence>
<dbReference type="AlphaFoldDB" id="A0A821MB39"/>
<accession>A0A821MB39</accession>
<gene>
    <name evidence="1" type="ORF">OVN521_LOCUS50590</name>
</gene>
<dbReference type="EMBL" id="CAJOBG010117165">
    <property type="protein sequence ID" value="CAF4763857.1"/>
    <property type="molecule type" value="Genomic_DNA"/>
</dbReference>
<dbReference type="Proteomes" id="UP000663866">
    <property type="component" value="Unassembled WGS sequence"/>
</dbReference>
<comment type="caution">
    <text evidence="1">The sequence shown here is derived from an EMBL/GenBank/DDBJ whole genome shotgun (WGS) entry which is preliminary data.</text>
</comment>
<name>A0A821MB39_9BILA</name>
<organism evidence="1 2">
    <name type="scientific">Rotaria magnacalcarata</name>
    <dbReference type="NCBI Taxonomy" id="392030"/>
    <lineage>
        <taxon>Eukaryota</taxon>
        <taxon>Metazoa</taxon>
        <taxon>Spiralia</taxon>
        <taxon>Gnathifera</taxon>
        <taxon>Rotifera</taxon>
        <taxon>Eurotatoria</taxon>
        <taxon>Bdelloidea</taxon>
        <taxon>Philodinida</taxon>
        <taxon>Philodinidae</taxon>
        <taxon>Rotaria</taxon>
    </lineage>
</organism>
<evidence type="ECO:0000313" key="1">
    <source>
        <dbReference type="EMBL" id="CAF4763857.1"/>
    </source>
</evidence>
<evidence type="ECO:0000313" key="2">
    <source>
        <dbReference type="Proteomes" id="UP000663866"/>
    </source>
</evidence>
<keyword evidence="2" id="KW-1185">Reference proteome</keyword>
<protein>
    <submittedName>
        <fullName evidence="1">Uncharacterized protein</fullName>
    </submittedName>
</protein>
<feature type="non-terminal residue" evidence="1">
    <location>
        <position position="81"/>
    </location>
</feature>